<dbReference type="InterPro" id="IPR011251">
    <property type="entry name" value="Luciferase-like_dom"/>
</dbReference>
<dbReference type="AlphaFoldDB" id="A0A1X0B136"/>
<dbReference type="Proteomes" id="UP000192448">
    <property type="component" value="Unassembled WGS sequence"/>
</dbReference>
<dbReference type="GO" id="GO:0016705">
    <property type="term" value="F:oxidoreductase activity, acting on paired donors, with incorporation or reduction of molecular oxygen"/>
    <property type="evidence" value="ECO:0007669"/>
    <property type="project" value="InterPro"/>
</dbReference>
<evidence type="ECO:0000313" key="2">
    <source>
        <dbReference type="EMBL" id="ORA35909.1"/>
    </source>
</evidence>
<evidence type="ECO:0000313" key="3">
    <source>
        <dbReference type="Proteomes" id="UP000192448"/>
    </source>
</evidence>
<proteinExistence type="predicted"/>
<dbReference type="NCBIfam" id="TIGR03620">
    <property type="entry name" value="F420_MSMEG_4141"/>
    <property type="match status" value="1"/>
</dbReference>
<dbReference type="EMBL" id="MVHF01000010">
    <property type="protein sequence ID" value="ORA35909.1"/>
    <property type="molecule type" value="Genomic_DNA"/>
</dbReference>
<dbReference type="InterPro" id="IPR050766">
    <property type="entry name" value="Bact_Lucif_Oxidored"/>
</dbReference>
<dbReference type="RefSeq" id="WP_083164388.1">
    <property type="nucleotide sequence ID" value="NZ_MVHF01000010.1"/>
</dbReference>
<gene>
    <name evidence="2" type="ORF">BST13_12915</name>
</gene>
<feature type="domain" description="Luciferase-like" evidence="1">
    <location>
        <begin position="25"/>
        <end position="127"/>
    </location>
</feature>
<dbReference type="Pfam" id="PF00296">
    <property type="entry name" value="Bac_luciferase"/>
    <property type="match status" value="1"/>
</dbReference>
<accession>A0A1X0B136</accession>
<organism evidence="2 3">
    <name type="scientific">Mycobacterium aquaticum</name>
    <dbReference type="NCBI Taxonomy" id="1927124"/>
    <lineage>
        <taxon>Bacteria</taxon>
        <taxon>Bacillati</taxon>
        <taxon>Actinomycetota</taxon>
        <taxon>Actinomycetes</taxon>
        <taxon>Mycobacteriales</taxon>
        <taxon>Mycobacteriaceae</taxon>
        <taxon>Mycobacterium</taxon>
    </lineage>
</organism>
<dbReference type="PANTHER" id="PTHR30137">
    <property type="entry name" value="LUCIFERASE-LIKE MONOOXYGENASE"/>
    <property type="match status" value="1"/>
</dbReference>
<reference evidence="2 3" key="1">
    <citation type="submission" date="2017-02" db="EMBL/GenBank/DDBJ databases">
        <title>The new phylogeny of genus Mycobacterium.</title>
        <authorList>
            <person name="Tortoli E."/>
            <person name="Trovato A."/>
            <person name="Cirillo D.M."/>
        </authorList>
    </citation>
    <scope>NUCLEOTIDE SEQUENCE [LARGE SCALE GENOMIC DNA]</scope>
    <source>
        <strain evidence="2 3">RW6</strain>
    </source>
</reference>
<comment type="caution">
    <text evidence="2">The sequence shown here is derived from an EMBL/GenBank/DDBJ whole genome shotgun (WGS) entry which is preliminary data.</text>
</comment>
<dbReference type="InterPro" id="IPR019922">
    <property type="entry name" value="Lucif-like_OxRdatse_MSMEG_4141"/>
</dbReference>
<protein>
    <submittedName>
        <fullName evidence="2">LLM class F420-dependent oxidoreductase</fullName>
    </submittedName>
</protein>
<dbReference type="Gene3D" id="3.20.20.30">
    <property type="entry name" value="Luciferase-like domain"/>
    <property type="match status" value="2"/>
</dbReference>
<keyword evidence="3" id="KW-1185">Reference proteome</keyword>
<dbReference type="OrthoDB" id="4760590at2"/>
<dbReference type="InterPro" id="IPR036661">
    <property type="entry name" value="Luciferase-like_sf"/>
</dbReference>
<sequence>MTTPLRSRLGRFGAWLHPGYGDAARTEFAVEAEELGYPTVWLGLGTASVADLTFAERILGATESIIVATAIVNMWTNDAATVAASYRRLTAAYGERFLLGVGIGHPEAVATYRTPYATMVDYLDQLDAAGVPVDGRILAALGPRALTLAAARTLGTHPYLVVPEHTREARAILGPDVVIAPEQTVVVDPDPGAARKIARAFVTDPYLTLSNYTNNLRRFGYTDADLDGQGSDRLIDDLVPHGNAEVVAARLQAHLAAGADHVGVQILTAGGASPMPGYRALAAELFN</sequence>
<name>A0A1X0B136_9MYCO</name>
<dbReference type="PANTHER" id="PTHR30137:SF18">
    <property type="entry name" value="CONSERVED PROTEIN"/>
    <property type="match status" value="1"/>
</dbReference>
<evidence type="ECO:0000259" key="1">
    <source>
        <dbReference type="Pfam" id="PF00296"/>
    </source>
</evidence>
<dbReference type="GO" id="GO:0005829">
    <property type="term" value="C:cytosol"/>
    <property type="evidence" value="ECO:0007669"/>
    <property type="project" value="TreeGrafter"/>
</dbReference>
<dbReference type="STRING" id="1927124.BST13_12915"/>
<dbReference type="SUPFAM" id="SSF51679">
    <property type="entry name" value="Bacterial luciferase-like"/>
    <property type="match status" value="1"/>
</dbReference>